<dbReference type="KEGG" id="nta:107778583"/>
<name>A0A1S3YQW1_TOBAC</name>
<evidence type="ECO:0000256" key="4">
    <source>
        <dbReference type="ARBA" id="ARBA00023015"/>
    </source>
</evidence>
<keyword evidence="3" id="KW-0611">Plant defense</keyword>
<dbReference type="Proteomes" id="UP000790787">
    <property type="component" value="Chromosome 3"/>
</dbReference>
<dbReference type="PANTHER" id="PTHR31677:SF212">
    <property type="entry name" value="ETHYLENE-RESPONSIVE TRANSCRIPTION FACTOR 8"/>
    <property type="match status" value="1"/>
</dbReference>
<comment type="subcellular location">
    <subcellularLocation>
        <location evidence="1">Nucleus</location>
    </subcellularLocation>
</comment>
<dbReference type="InterPro" id="IPR036955">
    <property type="entry name" value="AP2/ERF_dom_sf"/>
</dbReference>
<reference evidence="8" key="1">
    <citation type="journal article" date="2014" name="Nat. Commun.">
        <title>The tobacco genome sequence and its comparison with those of tomato and potato.</title>
        <authorList>
            <person name="Sierro N."/>
            <person name="Battey J.N."/>
            <person name="Ouadi S."/>
            <person name="Bakaher N."/>
            <person name="Bovet L."/>
            <person name="Willig A."/>
            <person name="Goepfert S."/>
            <person name="Peitsch M.C."/>
            <person name="Ivanov N.V."/>
        </authorList>
    </citation>
    <scope>NUCLEOTIDE SEQUENCE [LARGE SCALE GENOMIC DNA]</scope>
</reference>
<dbReference type="GO" id="GO:0009873">
    <property type="term" value="P:ethylene-activated signaling pathway"/>
    <property type="evidence" value="ECO:0007669"/>
    <property type="project" value="UniProtKB-KW"/>
</dbReference>
<evidence type="ECO:0000313" key="8">
    <source>
        <dbReference type="Proteomes" id="UP000790787"/>
    </source>
</evidence>
<evidence type="ECO:0000256" key="3">
    <source>
        <dbReference type="ARBA" id="ARBA00022821"/>
    </source>
</evidence>
<dbReference type="PaxDb" id="4097-A0A1S3YQW1"/>
<keyword evidence="4" id="KW-0805">Transcription regulation</keyword>
<proteinExistence type="predicted"/>
<dbReference type="RefSeq" id="XP_016454360.1">
    <property type="nucleotide sequence ID" value="XM_016598874.1"/>
</dbReference>
<dbReference type="GO" id="GO:0003677">
    <property type="term" value="F:DNA binding"/>
    <property type="evidence" value="ECO:0007669"/>
    <property type="project" value="UniProtKB-KW"/>
</dbReference>
<reference evidence="9" key="2">
    <citation type="submission" date="2025-08" db="UniProtKB">
        <authorList>
            <consortium name="RefSeq"/>
        </authorList>
    </citation>
    <scope>IDENTIFICATION</scope>
</reference>
<dbReference type="PANTHER" id="PTHR31677">
    <property type="entry name" value="AP2 DOMAIN CLASS TRANSCRIPTION FACTOR"/>
    <property type="match status" value="1"/>
</dbReference>
<dbReference type="Pfam" id="PF00847">
    <property type="entry name" value="AP2"/>
    <property type="match status" value="1"/>
</dbReference>
<evidence type="ECO:0000256" key="6">
    <source>
        <dbReference type="ARBA" id="ARBA00023163"/>
    </source>
</evidence>
<dbReference type="SMR" id="A0A1S3YQW1"/>
<dbReference type="PRINTS" id="PR00367">
    <property type="entry name" value="ETHRSPELEMNT"/>
</dbReference>
<dbReference type="InterPro" id="IPR001471">
    <property type="entry name" value="AP2/ERF_dom"/>
</dbReference>
<dbReference type="GO" id="GO:0005634">
    <property type="term" value="C:nucleus"/>
    <property type="evidence" value="ECO:0007669"/>
    <property type="project" value="UniProtKB-SubCell"/>
</dbReference>
<dbReference type="GeneID" id="107778583"/>
<dbReference type="Gene3D" id="3.30.730.10">
    <property type="entry name" value="AP2/ERF domain"/>
    <property type="match status" value="1"/>
</dbReference>
<evidence type="ECO:0000313" key="9">
    <source>
        <dbReference type="RefSeq" id="XP_016454360.1"/>
    </source>
</evidence>
<organism evidence="8 9">
    <name type="scientific">Nicotiana tabacum</name>
    <name type="common">Common tobacco</name>
    <dbReference type="NCBI Taxonomy" id="4097"/>
    <lineage>
        <taxon>Eukaryota</taxon>
        <taxon>Viridiplantae</taxon>
        <taxon>Streptophyta</taxon>
        <taxon>Embryophyta</taxon>
        <taxon>Tracheophyta</taxon>
        <taxon>Spermatophyta</taxon>
        <taxon>Magnoliopsida</taxon>
        <taxon>eudicotyledons</taxon>
        <taxon>Gunneridae</taxon>
        <taxon>Pentapetalae</taxon>
        <taxon>asterids</taxon>
        <taxon>lamiids</taxon>
        <taxon>Solanales</taxon>
        <taxon>Solanaceae</taxon>
        <taxon>Nicotianoideae</taxon>
        <taxon>Nicotianeae</taxon>
        <taxon>Nicotiana</taxon>
    </lineage>
</organism>
<keyword evidence="6" id="KW-0804">Transcription</keyword>
<keyword evidence="5" id="KW-0238">DNA-binding</keyword>
<dbReference type="CDD" id="cd00018">
    <property type="entry name" value="AP2"/>
    <property type="match status" value="1"/>
</dbReference>
<dbReference type="SMART" id="SM00380">
    <property type="entry name" value="AP2"/>
    <property type="match status" value="1"/>
</dbReference>
<dbReference type="SUPFAM" id="SSF54171">
    <property type="entry name" value="DNA-binding domain"/>
    <property type="match status" value="1"/>
</dbReference>
<protein>
    <submittedName>
        <fullName evidence="9">Ethylene-responsive transcription factor 12-like</fullName>
    </submittedName>
</protein>
<dbReference type="OrthoDB" id="1296535at2759"/>
<evidence type="ECO:0000256" key="1">
    <source>
        <dbReference type="ARBA" id="ARBA00004123"/>
    </source>
</evidence>
<dbReference type="GO" id="GO:0006952">
    <property type="term" value="P:defense response"/>
    <property type="evidence" value="ECO:0007669"/>
    <property type="project" value="UniProtKB-KW"/>
</dbReference>
<keyword evidence="2" id="KW-0936">Ethylene signaling pathway</keyword>
<dbReference type="AlphaFoldDB" id="A0A1S3YQW1"/>
<dbReference type="FunFam" id="3.30.730.10:FF:000001">
    <property type="entry name" value="Ethylene-responsive transcription factor 2"/>
    <property type="match status" value="1"/>
</dbReference>
<keyword evidence="8" id="KW-1185">Reference proteome</keyword>
<keyword evidence="7" id="KW-0539">Nucleus</keyword>
<dbReference type="PROSITE" id="PS51032">
    <property type="entry name" value="AP2_ERF"/>
    <property type="match status" value="1"/>
</dbReference>
<dbReference type="STRING" id="4097.A0A1S3YQW1"/>
<sequence length="303" mass="32983">MMTDNGQNNRRKRVRNNRQQNTNAAFFIAFSFQEGGGYLFSYIPFFTLFAQLYTTSLSILHFQMAQNVMGDAAVTVAVPAAENMNGGVSDEIHYRGVRKRPWGRYAAEIRDPFKKTRVWLGTFDTPEEAARTYDAAAREFHGTKAKTNFLPPTVIKDSSPAPLNLNLGGGSSVGSAGSFTYLKQNNLNLGGGSSVGSAASFTYLKQNHQFRHFPAARGSAPPSARDYQYLEALTGAEVSHHDPSSQRGTVAFLGGGDSVSGCGIRTESESSSVLNYNFNDVNQPTITANCLNLDLNLPPPDNM</sequence>
<evidence type="ECO:0000256" key="7">
    <source>
        <dbReference type="ARBA" id="ARBA00023242"/>
    </source>
</evidence>
<dbReference type="GO" id="GO:0003700">
    <property type="term" value="F:DNA-binding transcription factor activity"/>
    <property type="evidence" value="ECO:0007669"/>
    <property type="project" value="InterPro"/>
</dbReference>
<gene>
    <name evidence="9" type="primary">LOC107778583</name>
</gene>
<evidence type="ECO:0000256" key="2">
    <source>
        <dbReference type="ARBA" id="ARBA00022745"/>
    </source>
</evidence>
<evidence type="ECO:0000256" key="5">
    <source>
        <dbReference type="ARBA" id="ARBA00023125"/>
    </source>
</evidence>
<dbReference type="InterPro" id="IPR016177">
    <property type="entry name" value="DNA-bd_dom_sf"/>
</dbReference>
<accession>A0A1S3YQW1</accession>